<dbReference type="Pfam" id="PF00172">
    <property type="entry name" value="Zn_clus"/>
    <property type="match status" value="1"/>
</dbReference>
<reference evidence="7" key="1">
    <citation type="journal article" date="2023" name="Mol. Phylogenet. Evol.">
        <title>Genome-scale phylogeny and comparative genomics of the fungal order Sordariales.</title>
        <authorList>
            <person name="Hensen N."/>
            <person name="Bonometti L."/>
            <person name="Westerberg I."/>
            <person name="Brannstrom I.O."/>
            <person name="Guillou S."/>
            <person name="Cros-Aarteil S."/>
            <person name="Calhoun S."/>
            <person name="Haridas S."/>
            <person name="Kuo A."/>
            <person name="Mondo S."/>
            <person name="Pangilinan J."/>
            <person name="Riley R."/>
            <person name="LaButti K."/>
            <person name="Andreopoulos B."/>
            <person name="Lipzen A."/>
            <person name="Chen C."/>
            <person name="Yan M."/>
            <person name="Daum C."/>
            <person name="Ng V."/>
            <person name="Clum A."/>
            <person name="Steindorff A."/>
            <person name="Ohm R.A."/>
            <person name="Martin F."/>
            <person name="Silar P."/>
            <person name="Natvig D.O."/>
            <person name="Lalanne C."/>
            <person name="Gautier V."/>
            <person name="Ament-Velasquez S.L."/>
            <person name="Kruys A."/>
            <person name="Hutchinson M.I."/>
            <person name="Powell A.J."/>
            <person name="Barry K."/>
            <person name="Miller A.N."/>
            <person name="Grigoriev I.V."/>
            <person name="Debuchy R."/>
            <person name="Gladieux P."/>
            <person name="Hiltunen Thoren M."/>
            <person name="Johannesson H."/>
        </authorList>
    </citation>
    <scope>NUCLEOTIDE SEQUENCE</scope>
    <source>
        <strain evidence="7">SMH4131-1</strain>
    </source>
</reference>
<dbReference type="InterPro" id="IPR036864">
    <property type="entry name" value="Zn2-C6_fun-type_DNA-bd_sf"/>
</dbReference>
<keyword evidence="5" id="KW-0539">Nucleus</keyword>
<dbReference type="CDD" id="cd12148">
    <property type="entry name" value="fungal_TF_MHR"/>
    <property type="match status" value="1"/>
</dbReference>
<dbReference type="CDD" id="cd00067">
    <property type="entry name" value="GAL4"/>
    <property type="match status" value="1"/>
</dbReference>
<accession>A0AAE0J4C3</accession>
<organism evidence="7 8">
    <name type="scientific">Cercophora scortea</name>
    <dbReference type="NCBI Taxonomy" id="314031"/>
    <lineage>
        <taxon>Eukaryota</taxon>
        <taxon>Fungi</taxon>
        <taxon>Dikarya</taxon>
        <taxon>Ascomycota</taxon>
        <taxon>Pezizomycotina</taxon>
        <taxon>Sordariomycetes</taxon>
        <taxon>Sordariomycetidae</taxon>
        <taxon>Sordariales</taxon>
        <taxon>Lasiosphaeriaceae</taxon>
        <taxon>Cercophora</taxon>
    </lineage>
</organism>
<dbReference type="AlphaFoldDB" id="A0AAE0J4C3"/>
<dbReference type="SUPFAM" id="SSF57701">
    <property type="entry name" value="Zn2/Cys6 DNA-binding domain"/>
    <property type="match status" value="1"/>
</dbReference>
<dbReference type="GO" id="GO:0006351">
    <property type="term" value="P:DNA-templated transcription"/>
    <property type="evidence" value="ECO:0007669"/>
    <property type="project" value="InterPro"/>
</dbReference>
<comment type="caution">
    <text evidence="7">The sequence shown here is derived from an EMBL/GenBank/DDBJ whole genome shotgun (WGS) entry which is preliminary data.</text>
</comment>
<feature type="domain" description="Zn(2)-C6 fungal-type" evidence="6">
    <location>
        <begin position="22"/>
        <end position="52"/>
    </location>
</feature>
<keyword evidence="8" id="KW-1185">Reference proteome</keyword>
<dbReference type="InterPro" id="IPR001138">
    <property type="entry name" value="Zn2Cys6_DnaBD"/>
</dbReference>
<evidence type="ECO:0000256" key="2">
    <source>
        <dbReference type="ARBA" id="ARBA00022723"/>
    </source>
</evidence>
<dbReference type="PROSITE" id="PS00463">
    <property type="entry name" value="ZN2_CY6_FUNGAL_1"/>
    <property type="match status" value="1"/>
</dbReference>
<dbReference type="GO" id="GO:0003677">
    <property type="term" value="F:DNA binding"/>
    <property type="evidence" value="ECO:0007669"/>
    <property type="project" value="InterPro"/>
</dbReference>
<evidence type="ECO:0000256" key="5">
    <source>
        <dbReference type="ARBA" id="ARBA00023242"/>
    </source>
</evidence>
<evidence type="ECO:0000313" key="8">
    <source>
        <dbReference type="Proteomes" id="UP001286456"/>
    </source>
</evidence>
<dbReference type="Proteomes" id="UP001286456">
    <property type="component" value="Unassembled WGS sequence"/>
</dbReference>
<dbReference type="SMART" id="SM00066">
    <property type="entry name" value="GAL4"/>
    <property type="match status" value="1"/>
</dbReference>
<protein>
    <recommendedName>
        <fullName evidence="6">Zn(2)-C6 fungal-type domain-containing protein</fullName>
    </recommendedName>
</protein>
<dbReference type="PANTHER" id="PTHR47338">
    <property type="entry name" value="ZN(II)2CYS6 TRANSCRIPTION FACTOR (EUROFUNG)-RELATED"/>
    <property type="match status" value="1"/>
</dbReference>
<dbReference type="GO" id="GO:0000981">
    <property type="term" value="F:DNA-binding transcription factor activity, RNA polymerase II-specific"/>
    <property type="evidence" value="ECO:0007669"/>
    <property type="project" value="InterPro"/>
</dbReference>
<sequence>MSAASASQPPSPQSGTLKSPRVCLNCRRKKKACDKGLPSCSRCIESRQVCLHEDDVGGSSTPGSHRFSPIMGQYVSPMMEQHLVGGSHHQPGWSTLSPSLFASMDSVEDIHSFIFRCLSEIAESRQGVELAVSSYFADVNTWFTIIERATFERQLEDMWVNPSAETGVLVLCMRLITRSPIANPISGMGDRHYLSAKTMLNLVQSKVPAFSIQLLQAELLVALYECSHGMPQQAYMSVGNCCQMSRALGWHNKAFWSLEQQSLGPRQLKMCSILWWAIVYVDCLVHVGYQDQKYPLHTTNFTPSPSDFSIPFPEALDRYLPGSLAFSFHQGHQGFLLDAELAQIDGLVWPEANSAGYLRTVLQQLSPSNPSSSPPTIAERNSITELIMGHTINLLAGKRTAAVGANFIALMKINHAGLLVNAHPHRSGSSAGIPGTSASSSATASDLRPIETIRSVIDSVYSEAHQQQQALAAATASMSSGGGSGSATPSLRSWAPCGAFAAYYAALLLISHGDGVLRDQEWLIKVEGLKKTLEIGCRRWKVAEKYLEGVNIALSNRLGYTG</sequence>
<evidence type="ECO:0000256" key="4">
    <source>
        <dbReference type="ARBA" id="ARBA00023163"/>
    </source>
</evidence>
<evidence type="ECO:0000256" key="1">
    <source>
        <dbReference type="ARBA" id="ARBA00004123"/>
    </source>
</evidence>
<comment type="subcellular location">
    <subcellularLocation>
        <location evidence="1">Nucleus</location>
    </subcellularLocation>
</comment>
<dbReference type="InterPro" id="IPR050815">
    <property type="entry name" value="TF_fung"/>
</dbReference>
<dbReference type="EMBL" id="JAUEPO010000001">
    <property type="protein sequence ID" value="KAK3336718.1"/>
    <property type="molecule type" value="Genomic_DNA"/>
</dbReference>
<gene>
    <name evidence="7" type="ORF">B0T19DRAFT_437447</name>
</gene>
<keyword evidence="4" id="KW-0804">Transcription</keyword>
<evidence type="ECO:0000259" key="6">
    <source>
        <dbReference type="PROSITE" id="PS50048"/>
    </source>
</evidence>
<reference evidence="7" key="2">
    <citation type="submission" date="2023-06" db="EMBL/GenBank/DDBJ databases">
        <authorList>
            <consortium name="Lawrence Berkeley National Laboratory"/>
            <person name="Haridas S."/>
            <person name="Hensen N."/>
            <person name="Bonometti L."/>
            <person name="Westerberg I."/>
            <person name="Brannstrom I.O."/>
            <person name="Guillou S."/>
            <person name="Cros-Aarteil S."/>
            <person name="Calhoun S."/>
            <person name="Kuo A."/>
            <person name="Mondo S."/>
            <person name="Pangilinan J."/>
            <person name="Riley R."/>
            <person name="Labutti K."/>
            <person name="Andreopoulos B."/>
            <person name="Lipzen A."/>
            <person name="Chen C."/>
            <person name="Yanf M."/>
            <person name="Daum C."/>
            <person name="Ng V."/>
            <person name="Clum A."/>
            <person name="Steindorff A."/>
            <person name="Ohm R."/>
            <person name="Martin F."/>
            <person name="Silar P."/>
            <person name="Natvig D."/>
            <person name="Lalanne C."/>
            <person name="Gautier V."/>
            <person name="Ament-Velasquez S.L."/>
            <person name="Kruys A."/>
            <person name="Hutchinson M.I."/>
            <person name="Powell A.J."/>
            <person name="Barry K."/>
            <person name="Miller A.N."/>
            <person name="Grigoriev I.V."/>
            <person name="Debuchy R."/>
            <person name="Gladieux P."/>
            <person name="Thoren M.H."/>
            <person name="Johannesson H."/>
        </authorList>
    </citation>
    <scope>NUCLEOTIDE SEQUENCE</scope>
    <source>
        <strain evidence="7">SMH4131-1</strain>
    </source>
</reference>
<dbReference type="Pfam" id="PF04082">
    <property type="entry name" value="Fungal_trans"/>
    <property type="match status" value="1"/>
</dbReference>
<keyword evidence="2" id="KW-0479">Metal-binding</keyword>
<dbReference type="GO" id="GO:0005634">
    <property type="term" value="C:nucleus"/>
    <property type="evidence" value="ECO:0007669"/>
    <property type="project" value="UniProtKB-SubCell"/>
</dbReference>
<name>A0AAE0J4C3_9PEZI</name>
<dbReference type="PANTHER" id="PTHR47338:SF20">
    <property type="entry name" value="ZN(II)2CYS6 TRANSCRIPTION FACTOR (EUROFUNG)"/>
    <property type="match status" value="1"/>
</dbReference>
<dbReference type="Gene3D" id="4.10.240.10">
    <property type="entry name" value="Zn(2)-C6 fungal-type DNA-binding domain"/>
    <property type="match status" value="1"/>
</dbReference>
<keyword evidence="3" id="KW-0805">Transcription regulation</keyword>
<evidence type="ECO:0000256" key="3">
    <source>
        <dbReference type="ARBA" id="ARBA00023015"/>
    </source>
</evidence>
<evidence type="ECO:0000313" key="7">
    <source>
        <dbReference type="EMBL" id="KAK3336718.1"/>
    </source>
</evidence>
<dbReference type="InterPro" id="IPR007219">
    <property type="entry name" value="XnlR_reg_dom"/>
</dbReference>
<proteinExistence type="predicted"/>
<dbReference type="PROSITE" id="PS50048">
    <property type="entry name" value="ZN2_CY6_FUNGAL_2"/>
    <property type="match status" value="1"/>
</dbReference>
<dbReference type="GO" id="GO:0008270">
    <property type="term" value="F:zinc ion binding"/>
    <property type="evidence" value="ECO:0007669"/>
    <property type="project" value="InterPro"/>
</dbReference>